<reference evidence="7" key="1">
    <citation type="submission" date="2022-04" db="EMBL/GenBank/DDBJ databases">
        <title>Carnegiea gigantea Genome sequencing and assembly v2.</title>
        <authorList>
            <person name="Copetti D."/>
            <person name="Sanderson M.J."/>
            <person name="Burquez A."/>
            <person name="Wojciechowski M.F."/>
        </authorList>
    </citation>
    <scope>NUCLEOTIDE SEQUENCE</scope>
    <source>
        <strain evidence="7">SGP5-SGP5p</strain>
        <tissue evidence="7">Aerial part</tissue>
    </source>
</reference>
<feature type="transmembrane region" description="Helical" evidence="6">
    <location>
        <begin position="57"/>
        <end position="73"/>
    </location>
</feature>
<dbReference type="PANTHER" id="PTHR10383">
    <property type="entry name" value="SERINE INCORPORATOR"/>
    <property type="match status" value="1"/>
</dbReference>
<feature type="transmembrane region" description="Helical" evidence="6">
    <location>
        <begin position="157"/>
        <end position="178"/>
    </location>
</feature>
<evidence type="ECO:0000256" key="3">
    <source>
        <dbReference type="ARBA" id="ARBA00022692"/>
    </source>
</evidence>
<keyword evidence="3 6" id="KW-0812">Transmembrane</keyword>
<dbReference type="Pfam" id="PF03348">
    <property type="entry name" value="Serinc"/>
    <property type="match status" value="1"/>
</dbReference>
<organism evidence="7 8">
    <name type="scientific">Carnegiea gigantea</name>
    <dbReference type="NCBI Taxonomy" id="171969"/>
    <lineage>
        <taxon>Eukaryota</taxon>
        <taxon>Viridiplantae</taxon>
        <taxon>Streptophyta</taxon>
        <taxon>Embryophyta</taxon>
        <taxon>Tracheophyta</taxon>
        <taxon>Spermatophyta</taxon>
        <taxon>Magnoliopsida</taxon>
        <taxon>eudicotyledons</taxon>
        <taxon>Gunneridae</taxon>
        <taxon>Pentapetalae</taxon>
        <taxon>Caryophyllales</taxon>
        <taxon>Cactineae</taxon>
        <taxon>Cactaceae</taxon>
        <taxon>Cactoideae</taxon>
        <taxon>Echinocereeae</taxon>
        <taxon>Carnegiea</taxon>
    </lineage>
</organism>
<keyword evidence="4 6" id="KW-1133">Transmembrane helix</keyword>
<keyword evidence="5 6" id="KW-0472">Membrane</keyword>
<evidence type="ECO:0000256" key="4">
    <source>
        <dbReference type="ARBA" id="ARBA00022989"/>
    </source>
</evidence>
<comment type="subcellular location">
    <subcellularLocation>
        <location evidence="1">Membrane</location>
        <topology evidence="1">Multi-pass membrane protein</topology>
    </subcellularLocation>
</comment>
<feature type="transmembrane region" description="Helical" evidence="6">
    <location>
        <begin position="278"/>
        <end position="297"/>
    </location>
</feature>
<feature type="transmembrane region" description="Helical" evidence="6">
    <location>
        <begin position="361"/>
        <end position="382"/>
    </location>
</feature>
<evidence type="ECO:0000256" key="2">
    <source>
        <dbReference type="ARBA" id="ARBA00006665"/>
    </source>
</evidence>
<keyword evidence="8" id="KW-1185">Reference proteome</keyword>
<comment type="caution">
    <text evidence="7">The sequence shown here is derived from an EMBL/GenBank/DDBJ whole genome shotgun (WGS) entry which is preliminary data.</text>
</comment>
<feature type="transmembrane region" description="Helical" evidence="6">
    <location>
        <begin position="317"/>
        <end position="340"/>
    </location>
</feature>
<proteinExistence type="inferred from homology"/>
<sequence length="483" mass="55761">MGVSIWCKFCRMVNTREMDKEVGTDRRGSDAVYLEDLSIVPQVEVSVERRRSLRARYYYGIVFLLTNLAAWFIRDYILRVIPENHFHRACGIGGRDCIHTMGVLHISLGCFVSSFNFGKKSIRAKIFFFLMFLTTMKTRKLNEVRSAWHCGWWPAKIILLIVSMASPFFFSSEFIHWYGEFARIGAGVFLILQLVSVIQFIAWWNNYWMPEAKRTQSCSLGLFTSTVFYVASVCGVVFLYKLYVPSSSCTLNIFFISWTATLLLVMMLISLHSKVNRGLLSSGIMASYVVFLCWSAIRSEPVGRCSPQKETNGHHDWITVLSFLMGICAIVMATFSTGIDSESFQFRKDEVQEEYDIPYKYGFFHLVFSLGAMYFAMLLINWNINSSTRKWSIDVGWASTWVKIINEWLAAAIYCKFMPTQASKDVQMFVHLKSLHDDTERTLTKCMCPYLFESSGEFSSPIFLVFLFDLYYSNIYCGEIVFH</sequence>
<dbReference type="OrthoDB" id="5963193at2759"/>
<evidence type="ECO:0000256" key="5">
    <source>
        <dbReference type="ARBA" id="ARBA00023136"/>
    </source>
</evidence>
<protein>
    <recommendedName>
        <fullName evidence="9">Serine incorporator</fullName>
    </recommendedName>
</protein>
<evidence type="ECO:0008006" key="9">
    <source>
        <dbReference type="Google" id="ProtNLM"/>
    </source>
</evidence>
<dbReference type="EMBL" id="JAKOGI010000029">
    <property type="protein sequence ID" value="KAJ8448586.1"/>
    <property type="molecule type" value="Genomic_DNA"/>
</dbReference>
<comment type="similarity">
    <text evidence="2">Belongs to the TDE1 family.</text>
</comment>
<evidence type="ECO:0000313" key="8">
    <source>
        <dbReference type="Proteomes" id="UP001153076"/>
    </source>
</evidence>
<feature type="transmembrane region" description="Helical" evidence="6">
    <location>
        <begin position="184"/>
        <end position="208"/>
    </location>
</feature>
<accession>A0A9Q1KPU8</accession>
<evidence type="ECO:0000256" key="6">
    <source>
        <dbReference type="SAM" id="Phobius"/>
    </source>
</evidence>
<feature type="transmembrane region" description="Helical" evidence="6">
    <location>
        <begin position="220"/>
        <end position="240"/>
    </location>
</feature>
<evidence type="ECO:0000256" key="1">
    <source>
        <dbReference type="ARBA" id="ARBA00004141"/>
    </source>
</evidence>
<dbReference type="GO" id="GO:0016020">
    <property type="term" value="C:membrane"/>
    <property type="evidence" value="ECO:0007669"/>
    <property type="project" value="UniProtKB-SubCell"/>
</dbReference>
<dbReference type="AlphaFoldDB" id="A0A9Q1KPU8"/>
<dbReference type="PANTHER" id="PTHR10383:SF23">
    <property type="entry name" value="SERINC-DOMAIN CONTAINING SERINE AND SPHINGOLIPID BIOSYNTHESIS PROTEIN"/>
    <property type="match status" value="1"/>
</dbReference>
<dbReference type="InterPro" id="IPR005016">
    <property type="entry name" value="TDE1/TMS"/>
</dbReference>
<name>A0A9Q1KPU8_9CARY</name>
<feature type="transmembrane region" description="Helical" evidence="6">
    <location>
        <begin position="252"/>
        <end position="271"/>
    </location>
</feature>
<dbReference type="Proteomes" id="UP001153076">
    <property type="component" value="Unassembled WGS sequence"/>
</dbReference>
<evidence type="ECO:0000313" key="7">
    <source>
        <dbReference type="EMBL" id="KAJ8448586.1"/>
    </source>
</evidence>
<gene>
    <name evidence="7" type="ORF">Cgig2_012230</name>
</gene>